<dbReference type="EMBL" id="JAGRRH010000015">
    <property type="protein sequence ID" value="KAG7356118.1"/>
    <property type="molecule type" value="Genomic_DNA"/>
</dbReference>
<dbReference type="GO" id="GO:0016020">
    <property type="term" value="C:membrane"/>
    <property type="evidence" value="ECO:0007669"/>
    <property type="project" value="InterPro"/>
</dbReference>
<reference evidence="3" key="2">
    <citation type="submission" date="2021-04" db="EMBL/GenBank/DDBJ databases">
        <authorList>
            <person name="Podell S."/>
        </authorList>
    </citation>
    <scope>NUCLEOTIDE SEQUENCE</scope>
    <source>
        <strain evidence="3">Hildebrandi</strain>
    </source>
</reference>
<evidence type="ECO:0000313" key="3">
    <source>
        <dbReference type="EMBL" id="KAG7356118.1"/>
    </source>
</evidence>
<name>A0A9K3L7B8_9STRA</name>
<dbReference type="OrthoDB" id="439943at2759"/>
<protein>
    <submittedName>
        <fullName evidence="3">Glycolipid 2-alpha-mannosyltransferase</fullName>
    </submittedName>
</protein>
<evidence type="ECO:0000313" key="4">
    <source>
        <dbReference type="Proteomes" id="UP000693970"/>
    </source>
</evidence>
<evidence type="ECO:0000256" key="2">
    <source>
        <dbReference type="SAM" id="MobiDB-lite"/>
    </source>
</evidence>
<dbReference type="PANTHER" id="PTHR31121:SF6">
    <property type="entry name" value="ALPHA-1,2 MANNOSYLTRANSFERASE KTR1"/>
    <property type="match status" value="1"/>
</dbReference>
<dbReference type="Pfam" id="PF01793">
    <property type="entry name" value="Glyco_transf_15"/>
    <property type="match status" value="1"/>
</dbReference>
<accession>A0A9K3L7B8</accession>
<proteinExistence type="predicted"/>
<feature type="region of interest" description="Disordered" evidence="2">
    <location>
        <begin position="1"/>
        <end position="20"/>
    </location>
</feature>
<organism evidence="3 4">
    <name type="scientific">Nitzschia inconspicua</name>
    <dbReference type="NCBI Taxonomy" id="303405"/>
    <lineage>
        <taxon>Eukaryota</taxon>
        <taxon>Sar</taxon>
        <taxon>Stramenopiles</taxon>
        <taxon>Ochrophyta</taxon>
        <taxon>Bacillariophyta</taxon>
        <taxon>Bacillariophyceae</taxon>
        <taxon>Bacillariophycidae</taxon>
        <taxon>Bacillariales</taxon>
        <taxon>Bacillariaceae</taxon>
        <taxon>Nitzschia</taxon>
    </lineage>
</organism>
<dbReference type="GO" id="GO:0000032">
    <property type="term" value="P:cell wall mannoprotein biosynthetic process"/>
    <property type="evidence" value="ECO:0007669"/>
    <property type="project" value="TreeGrafter"/>
</dbReference>
<dbReference type="InterPro" id="IPR002685">
    <property type="entry name" value="Glyco_trans_15"/>
</dbReference>
<keyword evidence="1" id="KW-0808">Transferase</keyword>
<gene>
    <name evidence="3" type="ORF">IV203_000804</name>
</gene>
<dbReference type="Proteomes" id="UP000693970">
    <property type="component" value="Unassembled WGS sequence"/>
</dbReference>
<dbReference type="GO" id="GO:0006487">
    <property type="term" value="P:protein N-linked glycosylation"/>
    <property type="evidence" value="ECO:0007669"/>
    <property type="project" value="TreeGrafter"/>
</dbReference>
<comment type="caution">
    <text evidence="3">The sequence shown here is derived from an EMBL/GenBank/DDBJ whole genome shotgun (WGS) entry which is preliminary data.</text>
</comment>
<dbReference type="GO" id="GO:0000026">
    <property type="term" value="F:alpha-1,2-mannosyltransferase activity"/>
    <property type="evidence" value="ECO:0007669"/>
    <property type="project" value="TreeGrafter"/>
</dbReference>
<reference evidence="3" key="1">
    <citation type="journal article" date="2021" name="Sci. Rep.">
        <title>Diploid genomic architecture of Nitzschia inconspicua, an elite biomass production diatom.</title>
        <authorList>
            <person name="Oliver A."/>
            <person name="Podell S."/>
            <person name="Pinowska A."/>
            <person name="Traller J.C."/>
            <person name="Smith S.R."/>
            <person name="McClure R."/>
            <person name="Beliaev A."/>
            <person name="Bohutskyi P."/>
            <person name="Hill E.A."/>
            <person name="Rabines A."/>
            <person name="Zheng H."/>
            <person name="Allen L.Z."/>
            <person name="Kuo A."/>
            <person name="Grigoriev I.V."/>
            <person name="Allen A.E."/>
            <person name="Hazlebeck D."/>
            <person name="Allen E.E."/>
        </authorList>
    </citation>
    <scope>NUCLEOTIDE SEQUENCE</scope>
    <source>
        <strain evidence="3">Hildebrandi</strain>
    </source>
</reference>
<evidence type="ECO:0000256" key="1">
    <source>
        <dbReference type="ARBA" id="ARBA00022679"/>
    </source>
</evidence>
<dbReference type="PANTHER" id="PTHR31121">
    <property type="entry name" value="ALPHA-1,2 MANNOSYLTRANSFERASE KTR1"/>
    <property type="match status" value="1"/>
</dbReference>
<dbReference type="AlphaFoldDB" id="A0A9K3L7B8"/>
<sequence>MQPVSIRNAPQSSPSKTPPTGIVVVLATGTDDVPQVQQDNFRRICKVIPTQVEFLLESQGLDMLLLVEESPGWTARSIISCLRLEPIHGNATTSQTWINLDGTKLTAKPYHLDPQNLSRQSVQHMSTIYVAAIKTELPQYIQKDPSILKKPITPKSCDAPRRYIQATRWYTREMLHLGILQHYDYVLKVDTDILFVDTIPFHLLEDMKRKGAIMGHTAQYHPRGSQTCAKGIHNAVVNFTASAHATTTSWRRSICSASSPELQWDVDWYYTNFVIFDTRFWQSPWILEFSNFLSEYPHGFFSYRWTDQIFWHQAMGLFLSNYTDYVVDYTNLRCMPSPNCWRSSYDFKKYGHDAWHRCDNGGYFLHPKDYRISLTSQNKKTRPLGRLLWNDTSYQQDLFESTYQMKCS</sequence>
<keyword evidence="4" id="KW-1185">Reference proteome</keyword>
<dbReference type="GO" id="GO:0005794">
    <property type="term" value="C:Golgi apparatus"/>
    <property type="evidence" value="ECO:0007669"/>
    <property type="project" value="TreeGrafter"/>
</dbReference>